<dbReference type="PANTHER" id="PTHR23354">
    <property type="entry name" value="NUCLEOLAR PROTEIN 7/ESTROGEN RECEPTOR COACTIVATOR-RELATED"/>
    <property type="match status" value="1"/>
</dbReference>
<feature type="domain" description="TLDc" evidence="1">
    <location>
        <begin position="104"/>
        <end position="273"/>
    </location>
</feature>
<name>X6LEC0_RETFI</name>
<evidence type="ECO:0000313" key="3">
    <source>
        <dbReference type="Proteomes" id="UP000023152"/>
    </source>
</evidence>
<evidence type="ECO:0000313" key="2">
    <source>
        <dbReference type="EMBL" id="ETO00348.1"/>
    </source>
</evidence>
<dbReference type="PANTHER" id="PTHR23354:SF122">
    <property type="entry name" value="GTPASE-ACTIVATING PROTEIN SKYWALKER"/>
    <property type="match status" value="1"/>
</dbReference>
<dbReference type="OrthoDB" id="5953547at2759"/>
<dbReference type="InterPro" id="IPR006571">
    <property type="entry name" value="TLDc_dom"/>
</dbReference>
<sequence length="282" mass="32323">MKYSIEKVNKQWKNDYLYQLEILSFDDNDNNDNQQFKWKIIKEIPAVLNQSNGTIDFGDEKDNLLEWNKNHSLRMRASFCQGISFTSFSKSITLRIDQNLSYSKIINNNEINTLLSFLPKGKESKVTLLYRGSRDGFGVSDFHEKCDNKGATVTIVLSDQFNHVFGGFTNLQWTSRNTYANDAGAFVYLLRSGKGDNPQKFTIKSGQEQHAIYDYSSYGPTFGGGHDFHISDNCNSNTNNYCNPYSYNGPSDNTRLAGARNFKVKEIEVYLVEWPDFWSDLS</sequence>
<proteinExistence type="predicted"/>
<dbReference type="Proteomes" id="UP000023152">
    <property type="component" value="Unassembled WGS sequence"/>
</dbReference>
<reference evidence="2 3" key="1">
    <citation type="journal article" date="2013" name="Curr. Biol.">
        <title>The Genome of the Foraminiferan Reticulomyxa filosa.</title>
        <authorList>
            <person name="Glockner G."/>
            <person name="Hulsmann N."/>
            <person name="Schleicher M."/>
            <person name="Noegel A.A."/>
            <person name="Eichinger L."/>
            <person name="Gallinger C."/>
            <person name="Pawlowski J."/>
            <person name="Sierra R."/>
            <person name="Euteneuer U."/>
            <person name="Pillet L."/>
            <person name="Moustafa A."/>
            <person name="Platzer M."/>
            <person name="Groth M."/>
            <person name="Szafranski K."/>
            <person name="Schliwa M."/>
        </authorList>
    </citation>
    <scope>NUCLEOTIDE SEQUENCE [LARGE SCALE GENOMIC DNA]</scope>
</reference>
<evidence type="ECO:0000259" key="1">
    <source>
        <dbReference type="PROSITE" id="PS51886"/>
    </source>
</evidence>
<keyword evidence="3" id="KW-1185">Reference proteome</keyword>
<comment type="caution">
    <text evidence="2">The sequence shown here is derived from an EMBL/GenBank/DDBJ whole genome shotgun (WGS) entry which is preliminary data.</text>
</comment>
<dbReference type="PROSITE" id="PS51886">
    <property type="entry name" value="TLDC"/>
    <property type="match status" value="1"/>
</dbReference>
<dbReference type="SMART" id="SM00584">
    <property type="entry name" value="TLDc"/>
    <property type="match status" value="1"/>
</dbReference>
<protein>
    <submittedName>
        <fullName evidence="2">TLDc domain-containing protein</fullName>
    </submittedName>
</protein>
<organism evidence="2 3">
    <name type="scientific">Reticulomyxa filosa</name>
    <dbReference type="NCBI Taxonomy" id="46433"/>
    <lineage>
        <taxon>Eukaryota</taxon>
        <taxon>Sar</taxon>
        <taxon>Rhizaria</taxon>
        <taxon>Retaria</taxon>
        <taxon>Foraminifera</taxon>
        <taxon>Monothalamids</taxon>
        <taxon>Reticulomyxidae</taxon>
        <taxon>Reticulomyxa</taxon>
    </lineage>
</organism>
<accession>X6LEC0</accession>
<dbReference type="EMBL" id="ASPP01041300">
    <property type="protein sequence ID" value="ETO00348.1"/>
    <property type="molecule type" value="Genomic_DNA"/>
</dbReference>
<dbReference type="OMA" id="FHISDNC"/>
<dbReference type="Pfam" id="PF07534">
    <property type="entry name" value="TLD"/>
    <property type="match status" value="1"/>
</dbReference>
<dbReference type="AlphaFoldDB" id="X6LEC0"/>
<gene>
    <name evidence="2" type="ORF">RFI_37099</name>
</gene>